<comment type="function">
    <text evidence="5">Has an important function as a repair enzyme for proteins that have been inactivated by oxidation. Catalyzes the reversible oxidation-reduction of methionine sulfoxide in proteins to methionine.</text>
</comment>
<feature type="active site" evidence="5">
    <location>
        <position position="10"/>
    </location>
</feature>
<dbReference type="STRING" id="858640.A3K86_20800"/>
<proteinExistence type="inferred from homology"/>
<name>A0A178K2P2_9GAMM</name>
<dbReference type="Gene3D" id="3.30.1060.10">
    <property type="entry name" value="Peptide methionine sulphoxide reductase MsrA"/>
    <property type="match status" value="1"/>
</dbReference>
<dbReference type="OrthoDB" id="4174719at2"/>
<sequence>MEEIYFAGGCLWGVQEFMKHLPGVVLTEAGRANGTTDTTQSEYDGYAECVRTQFDPQQVTISELMSFFFEIIDPYSVNKQGEDVGEKYRTGVYSSNALHLEQARAFITAREDSDKIAVEVLPLTNYVKSDDEHQDRLTRFPNDYCHIPFELLSKYKNK</sequence>
<comment type="similarity">
    <text evidence="1 5">Belongs to the MsrA Met sulfoxide reductase family.</text>
</comment>
<reference evidence="7 8" key="1">
    <citation type="submission" date="2016-03" db="EMBL/GenBank/DDBJ databases">
        <title>Photobacterium proteolyticum sp. nov. a protease producing bacterium isolated from ocean sediments of Laizhou Bay.</title>
        <authorList>
            <person name="Li Y."/>
        </authorList>
    </citation>
    <scope>NUCLEOTIDE SEQUENCE [LARGE SCALE GENOMIC DNA]</scope>
    <source>
        <strain evidence="7 8">R-40508</strain>
    </source>
</reference>
<organism evidence="7 8">
    <name type="scientific">Photobacterium jeanii</name>
    <dbReference type="NCBI Taxonomy" id="858640"/>
    <lineage>
        <taxon>Bacteria</taxon>
        <taxon>Pseudomonadati</taxon>
        <taxon>Pseudomonadota</taxon>
        <taxon>Gammaproteobacteria</taxon>
        <taxon>Vibrionales</taxon>
        <taxon>Vibrionaceae</taxon>
        <taxon>Photobacterium</taxon>
    </lineage>
</organism>
<keyword evidence="8" id="KW-1185">Reference proteome</keyword>
<evidence type="ECO:0000256" key="5">
    <source>
        <dbReference type="HAMAP-Rule" id="MF_01401"/>
    </source>
</evidence>
<accession>A0A178K2P2</accession>
<dbReference type="GO" id="GO:0033744">
    <property type="term" value="F:L-methionine:thioredoxin-disulfide S-oxidoreductase activity"/>
    <property type="evidence" value="ECO:0007669"/>
    <property type="project" value="RHEA"/>
</dbReference>
<dbReference type="InterPro" id="IPR002569">
    <property type="entry name" value="Met_Sox_Rdtase_MsrA_dom"/>
</dbReference>
<evidence type="ECO:0000313" key="8">
    <source>
        <dbReference type="Proteomes" id="UP000078503"/>
    </source>
</evidence>
<dbReference type="GO" id="GO:0005737">
    <property type="term" value="C:cytoplasm"/>
    <property type="evidence" value="ECO:0007669"/>
    <property type="project" value="TreeGrafter"/>
</dbReference>
<dbReference type="RefSeq" id="WP_068336091.1">
    <property type="nucleotide sequence ID" value="NZ_LVHF01000033.1"/>
</dbReference>
<dbReference type="GO" id="GO:0008113">
    <property type="term" value="F:peptide-methionine (S)-S-oxide reductase activity"/>
    <property type="evidence" value="ECO:0007669"/>
    <property type="project" value="UniProtKB-UniRule"/>
</dbReference>
<dbReference type="NCBIfam" id="NF004038">
    <property type="entry name" value="PRK05528.1"/>
    <property type="match status" value="1"/>
</dbReference>
<dbReference type="HAMAP" id="MF_01401">
    <property type="entry name" value="MsrA"/>
    <property type="match status" value="1"/>
</dbReference>
<gene>
    <name evidence="5" type="primary">msrA</name>
    <name evidence="7" type="ORF">A3K86_20800</name>
</gene>
<dbReference type="SUPFAM" id="SSF55068">
    <property type="entry name" value="Peptide methionine sulfoxide reductase"/>
    <property type="match status" value="1"/>
</dbReference>
<dbReference type="InterPro" id="IPR050162">
    <property type="entry name" value="MsrA_MetSO_reductase"/>
</dbReference>
<dbReference type="GO" id="GO:0034599">
    <property type="term" value="P:cellular response to oxidative stress"/>
    <property type="evidence" value="ECO:0007669"/>
    <property type="project" value="TreeGrafter"/>
</dbReference>
<feature type="domain" description="Peptide methionine sulphoxide reductase MsrA" evidence="6">
    <location>
        <begin position="3"/>
        <end position="146"/>
    </location>
</feature>
<dbReference type="InterPro" id="IPR036509">
    <property type="entry name" value="Met_Sox_Rdtase_MsrA_sf"/>
</dbReference>
<evidence type="ECO:0000313" key="7">
    <source>
        <dbReference type="EMBL" id="OAN11387.1"/>
    </source>
</evidence>
<dbReference type="PANTHER" id="PTHR42799:SF2">
    <property type="entry name" value="MITOCHONDRIAL PEPTIDE METHIONINE SULFOXIDE REDUCTASE"/>
    <property type="match status" value="1"/>
</dbReference>
<comment type="catalytic activity">
    <reaction evidence="3 5">
        <text>L-methionyl-[protein] + [thioredoxin]-disulfide + H2O = L-methionyl-(S)-S-oxide-[protein] + [thioredoxin]-dithiol</text>
        <dbReference type="Rhea" id="RHEA:14217"/>
        <dbReference type="Rhea" id="RHEA-COMP:10698"/>
        <dbReference type="Rhea" id="RHEA-COMP:10700"/>
        <dbReference type="Rhea" id="RHEA-COMP:12313"/>
        <dbReference type="Rhea" id="RHEA-COMP:12315"/>
        <dbReference type="ChEBI" id="CHEBI:15377"/>
        <dbReference type="ChEBI" id="CHEBI:16044"/>
        <dbReference type="ChEBI" id="CHEBI:29950"/>
        <dbReference type="ChEBI" id="CHEBI:44120"/>
        <dbReference type="ChEBI" id="CHEBI:50058"/>
        <dbReference type="EC" id="1.8.4.11"/>
    </reaction>
</comment>
<dbReference type="NCBIfam" id="TIGR00401">
    <property type="entry name" value="msrA"/>
    <property type="match status" value="1"/>
</dbReference>
<dbReference type="EC" id="1.8.4.11" evidence="5"/>
<evidence type="ECO:0000259" key="6">
    <source>
        <dbReference type="Pfam" id="PF01625"/>
    </source>
</evidence>
<dbReference type="EMBL" id="LVHF01000033">
    <property type="protein sequence ID" value="OAN11387.1"/>
    <property type="molecule type" value="Genomic_DNA"/>
</dbReference>
<evidence type="ECO:0000256" key="4">
    <source>
        <dbReference type="ARBA" id="ARBA00048782"/>
    </source>
</evidence>
<keyword evidence="2 5" id="KW-0560">Oxidoreductase</keyword>
<dbReference type="PANTHER" id="PTHR42799">
    <property type="entry name" value="MITOCHONDRIAL PEPTIDE METHIONINE SULFOXIDE REDUCTASE"/>
    <property type="match status" value="1"/>
</dbReference>
<evidence type="ECO:0000256" key="3">
    <source>
        <dbReference type="ARBA" id="ARBA00047806"/>
    </source>
</evidence>
<comment type="caution">
    <text evidence="7">The sequence shown here is derived from an EMBL/GenBank/DDBJ whole genome shotgun (WGS) entry which is preliminary data.</text>
</comment>
<evidence type="ECO:0000256" key="2">
    <source>
        <dbReference type="ARBA" id="ARBA00023002"/>
    </source>
</evidence>
<protein>
    <recommendedName>
        <fullName evidence="5">Peptide methionine sulfoxide reductase MsrA</fullName>
        <shortName evidence="5">Protein-methionine-S-oxide reductase</shortName>
        <ecNumber evidence="5">1.8.4.11</ecNumber>
    </recommendedName>
    <alternativeName>
        <fullName evidence="5">Peptide-methionine (S)-S-oxide reductase</fullName>
        <shortName evidence="5">Peptide Met(O) reductase</shortName>
    </alternativeName>
</protein>
<dbReference type="Pfam" id="PF01625">
    <property type="entry name" value="PMSR"/>
    <property type="match status" value="1"/>
</dbReference>
<dbReference type="AlphaFoldDB" id="A0A178K2P2"/>
<dbReference type="Proteomes" id="UP000078503">
    <property type="component" value="Unassembled WGS sequence"/>
</dbReference>
<comment type="catalytic activity">
    <reaction evidence="4 5">
        <text>[thioredoxin]-disulfide + L-methionine + H2O = L-methionine (S)-S-oxide + [thioredoxin]-dithiol</text>
        <dbReference type="Rhea" id="RHEA:19993"/>
        <dbReference type="Rhea" id="RHEA-COMP:10698"/>
        <dbReference type="Rhea" id="RHEA-COMP:10700"/>
        <dbReference type="ChEBI" id="CHEBI:15377"/>
        <dbReference type="ChEBI" id="CHEBI:29950"/>
        <dbReference type="ChEBI" id="CHEBI:50058"/>
        <dbReference type="ChEBI" id="CHEBI:57844"/>
        <dbReference type="ChEBI" id="CHEBI:58772"/>
        <dbReference type="EC" id="1.8.4.11"/>
    </reaction>
</comment>
<evidence type="ECO:0000256" key="1">
    <source>
        <dbReference type="ARBA" id="ARBA00005591"/>
    </source>
</evidence>